<dbReference type="GO" id="GO:0005737">
    <property type="term" value="C:cytoplasm"/>
    <property type="evidence" value="ECO:0007669"/>
    <property type="project" value="TreeGrafter"/>
</dbReference>
<organism evidence="8 9">
    <name type="scientific">Penicillium salamii</name>
    <dbReference type="NCBI Taxonomy" id="1612424"/>
    <lineage>
        <taxon>Eukaryota</taxon>
        <taxon>Fungi</taxon>
        <taxon>Dikarya</taxon>
        <taxon>Ascomycota</taxon>
        <taxon>Pezizomycotina</taxon>
        <taxon>Eurotiomycetes</taxon>
        <taxon>Eurotiomycetidae</taxon>
        <taxon>Eurotiales</taxon>
        <taxon>Aspergillaceae</taxon>
        <taxon>Penicillium</taxon>
    </lineage>
</organism>
<evidence type="ECO:0000256" key="5">
    <source>
        <dbReference type="ARBA" id="ARBA00023002"/>
    </source>
</evidence>
<proteinExistence type="inferred from homology"/>
<dbReference type="SUPFAM" id="SSF51971">
    <property type="entry name" value="Nucleotide-binding domain"/>
    <property type="match status" value="1"/>
</dbReference>
<keyword evidence="4 6" id="KW-0274">FAD</keyword>
<dbReference type="Pfam" id="PF01266">
    <property type="entry name" value="DAO"/>
    <property type="match status" value="1"/>
</dbReference>
<dbReference type="GO" id="GO:0019478">
    <property type="term" value="P:D-amino acid catabolic process"/>
    <property type="evidence" value="ECO:0007669"/>
    <property type="project" value="TreeGrafter"/>
</dbReference>
<dbReference type="EMBL" id="CAJVPG010000077">
    <property type="protein sequence ID" value="CAG8312584.1"/>
    <property type="molecule type" value="Genomic_DNA"/>
</dbReference>
<dbReference type="AlphaFoldDB" id="A0A9W4IMX0"/>
<comment type="caution">
    <text evidence="8">The sequence shown here is derived from an EMBL/GenBank/DDBJ whole genome shotgun (WGS) entry which is preliminary data.</text>
</comment>
<evidence type="ECO:0000256" key="6">
    <source>
        <dbReference type="PIRSR" id="PIRSR000189-1"/>
    </source>
</evidence>
<dbReference type="Gene3D" id="3.40.50.720">
    <property type="entry name" value="NAD(P)-binding Rossmann-like Domain"/>
    <property type="match status" value="1"/>
</dbReference>
<gene>
    <name evidence="8" type="ORF">PSALAMII_LOCUS2158</name>
</gene>
<sequence>MARITIVGSGISSIIGLAIATQLSRQHKITVIARDIPGDDPSVEWASPWAGANFVPGYCSEPRDRMMQRDTFAELWRLAIRHPESSVKMIPMEEIFDDERTDDDLWYRDFMPNFQFLPKDRLPSGAKGGITYTSIVLDPSIFLPWLKRNLESSGVDFQRMTLHSLSDAYHLGHDILINATGAGPMYLDDIQDDNMELLKGQIMIVKSDYKKCFMRDDGKNYTYVIPRLDGKVILGGIRDPDIRNTAVDIEVDKDIVERIHQSLPERFSKDLSDYDIVGHNVGIRPYRSSGMRIENEVKDGQKIVHAYGITGGGYIFGFGVARETAKLVDEFLFHSRKAHL</sequence>
<dbReference type="Gene3D" id="3.30.9.10">
    <property type="entry name" value="D-Amino Acid Oxidase, subunit A, domain 2"/>
    <property type="match status" value="1"/>
</dbReference>
<feature type="domain" description="FAD dependent oxidoreductase" evidence="7">
    <location>
        <begin position="4"/>
        <end position="327"/>
    </location>
</feature>
<evidence type="ECO:0000313" key="8">
    <source>
        <dbReference type="EMBL" id="CAG8312584.1"/>
    </source>
</evidence>
<evidence type="ECO:0000256" key="1">
    <source>
        <dbReference type="ARBA" id="ARBA00001974"/>
    </source>
</evidence>
<dbReference type="PIRSF" id="PIRSF000189">
    <property type="entry name" value="D-aa_oxidase"/>
    <property type="match status" value="1"/>
</dbReference>
<protein>
    <recommendedName>
        <fullName evidence="7">FAD dependent oxidoreductase domain-containing protein</fullName>
    </recommendedName>
</protein>
<keyword evidence="9" id="KW-1185">Reference proteome</keyword>
<evidence type="ECO:0000256" key="2">
    <source>
        <dbReference type="ARBA" id="ARBA00006730"/>
    </source>
</evidence>
<dbReference type="GO" id="GO:0071949">
    <property type="term" value="F:FAD binding"/>
    <property type="evidence" value="ECO:0007669"/>
    <property type="project" value="InterPro"/>
</dbReference>
<evidence type="ECO:0000313" key="9">
    <source>
        <dbReference type="Proteomes" id="UP001152649"/>
    </source>
</evidence>
<dbReference type="InterPro" id="IPR006076">
    <property type="entry name" value="FAD-dep_OxRdtase"/>
</dbReference>
<dbReference type="InterPro" id="IPR023209">
    <property type="entry name" value="DAO"/>
</dbReference>
<comment type="cofactor">
    <cofactor evidence="1 6">
        <name>FAD</name>
        <dbReference type="ChEBI" id="CHEBI:57692"/>
    </cofactor>
</comment>
<evidence type="ECO:0000256" key="4">
    <source>
        <dbReference type="ARBA" id="ARBA00022827"/>
    </source>
</evidence>
<accession>A0A9W4IMX0</accession>
<evidence type="ECO:0000259" key="7">
    <source>
        <dbReference type="Pfam" id="PF01266"/>
    </source>
</evidence>
<evidence type="ECO:0000256" key="3">
    <source>
        <dbReference type="ARBA" id="ARBA00022630"/>
    </source>
</evidence>
<feature type="binding site" evidence="6">
    <location>
        <position position="311"/>
    </location>
    <ligand>
        <name>D-dopa</name>
        <dbReference type="ChEBI" id="CHEBI:149689"/>
    </ligand>
</feature>
<dbReference type="Proteomes" id="UP001152649">
    <property type="component" value="Unassembled WGS sequence"/>
</dbReference>
<dbReference type="PANTHER" id="PTHR11530:SF11">
    <property type="entry name" value="D-ASPARTATE OXIDASE"/>
    <property type="match status" value="1"/>
</dbReference>
<dbReference type="SUPFAM" id="SSF54373">
    <property type="entry name" value="FAD-linked reductases, C-terminal domain"/>
    <property type="match status" value="1"/>
</dbReference>
<keyword evidence="3" id="KW-0285">Flavoprotein</keyword>
<keyword evidence="5" id="KW-0560">Oxidoreductase</keyword>
<dbReference type="OrthoDB" id="2015447at2759"/>
<feature type="binding site" evidence="6">
    <location>
        <position position="180"/>
    </location>
    <ligand>
        <name>FAD</name>
        <dbReference type="ChEBI" id="CHEBI:57692"/>
    </ligand>
</feature>
<comment type="similarity">
    <text evidence="2">Belongs to the DAMOX/DASOX family.</text>
</comment>
<name>A0A9W4IMX0_9EURO</name>
<feature type="binding site" evidence="6">
    <location>
        <position position="284"/>
    </location>
    <ligand>
        <name>D-dopa</name>
        <dbReference type="ChEBI" id="CHEBI:149689"/>
    </ligand>
</feature>
<dbReference type="PANTHER" id="PTHR11530">
    <property type="entry name" value="D-AMINO ACID OXIDASE"/>
    <property type="match status" value="1"/>
</dbReference>
<reference evidence="8" key="1">
    <citation type="submission" date="2021-07" db="EMBL/GenBank/DDBJ databases">
        <authorList>
            <person name="Branca A.L. A."/>
        </authorList>
    </citation>
    <scope>NUCLEOTIDE SEQUENCE</scope>
</reference>
<dbReference type="GO" id="GO:0003884">
    <property type="term" value="F:D-amino-acid oxidase activity"/>
    <property type="evidence" value="ECO:0007669"/>
    <property type="project" value="InterPro"/>
</dbReference>